<dbReference type="GO" id="GO:0030313">
    <property type="term" value="C:cell envelope"/>
    <property type="evidence" value="ECO:0007669"/>
    <property type="project" value="UniProtKB-SubCell"/>
</dbReference>
<dbReference type="CDD" id="cd02619">
    <property type="entry name" value="Peptidase_C1"/>
    <property type="match status" value="1"/>
</dbReference>
<feature type="domain" description="Peptidase C1A papain C-terminal" evidence="3">
    <location>
        <begin position="111"/>
        <end position="330"/>
    </location>
</feature>
<evidence type="ECO:0000259" key="3">
    <source>
        <dbReference type="Pfam" id="PF00112"/>
    </source>
</evidence>
<comment type="subcellular location">
    <subcellularLocation>
        <location evidence="1">Cell envelope</location>
    </subcellularLocation>
</comment>
<keyword evidence="6" id="KW-1185">Reference proteome</keyword>
<keyword evidence="2" id="KW-0732">Signal</keyword>
<feature type="chain" id="PRO_5013740575" description="Peptidase C1A papain C-terminal domain-containing protein" evidence="2">
    <location>
        <begin position="25"/>
        <end position="1075"/>
    </location>
</feature>
<dbReference type="InterPro" id="IPR013378">
    <property type="entry name" value="InlB-like_B-rpt"/>
</dbReference>
<dbReference type="EMBL" id="PDYG01000135">
    <property type="protein sequence ID" value="PHU36206.1"/>
    <property type="molecule type" value="Genomic_DNA"/>
</dbReference>
<dbReference type="InterPro" id="IPR025660">
    <property type="entry name" value="Pept_his_AS"/>
</dbReference>
<proteinExistence type="predicted"/>
<dbReference type="GO" id="GO:0008234">
    <property type="term" value="F:cysteine-type peptidase activity"/>
    <property type="evidence" value="ECO:0007669"/>
    <property type="project" value="InterPro"/>
</dbReference>
<reference evidence="5 6" key="1">
    <citation type="submission" date="2017-10" db="EMBL/GenBank/DDBJ databases">
        <title>Resolving the taxonomy of Roseburia spp., Eubacterium rectale and Agathobacter spp. through phylogenomic analysis.</title>
        <authorList>
            <person name="Sheridan P.O."/>
            <person name="Walker A.W."/>
            <person name="Duncan S.H."/>
            <person name="Scott K.P."/>
            <person name="Toole P.W.O."/>
            <person name="Luis P."/>
            <person name="Flint H.J."/>
        </authorList>
    </citation>
    <scope>NUCLEOTIDE SEQUENCE [LARGE SCALE GENOMIC DNA]</scope>
    <source>
        <strain evidence="5 6">JK623</strain>
    </source>
</reference>
<reference evidence="5 6" key="2">
    <citation type="submission" date="2017-10" db="EMBL/GenBank/DDBJ databases">
        <authorList>
            <person name="Banno H."/>
            <person name="Chua N.-H."/>
        </authorList>
    </citation>
    <scope>NUCLEOTIDE SEQUENCE [LARGE SCALE GENOMIC DNA]</scope>
    <source>
        <strain evidence="5 6">JK623</strain>
    </source>
</reference>
<feature type="signal peptide" evidence="2">
    <location>
        <begin position="1"/>
        <end position="24"/>
    </location>
</feature>
<dbReference type="Gene3D" id="3.90.70.10">
    <property type="entry name" value="Cysteine proteinases"/>
    <property type="match status" value="1"/>
</dbReference>
<dbReference type="Proteomes" id="UP000224563">
    <property type="component" value="Unassembled WGS sequence"/>
</dbReference>
<dbReference type="NCBIfam" id="TIGR02543">
    <property type="entry name" value="List_Bact_rpt"/>
    <property type="match status" value="3"/>
</dbReference>
<evidence type="ECO:0000313" key="6">
    <source>
        <dbReference type="Proteomes" id="UP000224563"/>
    </source>
</evidence>
<evidence type="ECO:0000259" key="4">
    <source>
        <dbReference type="Pfam" id="PF18560"/>
    </source>
</evidence>
<dbReference type="Pfam" id="PF09479">
    <property type="entry name" value="Flg_new"/>
    <property type="match status" value="6"/>
</dbReference>
<sequence length="1075" mass="118362">MKKAFSAILATALLLTMPSMTTLASEIEYVDTTELERLLEPSGASGDYVAVDDEPQALAYGGDAEELQQVDEFFALTKAESVQAAASAYPSADPLDYLKQTYPGTRRQFEGTCWAHSIAANAEFYSVKNGVLQTGTNTDLSEYQIAYFGYHSAEAPDGDTQGDSYAFRAKSGSRETWLTKGHNLTFVVHTLNQWDAIADEAIIPTPSQNLEAGLTEDKAHDRNHVVMTDARVIKKTEKDAIKNAIVANGIVSISYYADGGYAALDKNQQANWYCPNAKESNHAVAIVGWNDQYAASNFKKRPAGNGAWLVRNSWSTKTEYSINSYFWLSYYDKSINENVYALNFDLQSRYAHNYQYDGGNYSQPSMKLQASQSLGARAPKAANVFTANQSASDETLTAVNLTYKYYSDCNYKIEVYKNLKNDSPNSGTLVDAATTYGTTTYPGIYTVKLDAPVSLSKGEKFAVVVTTWSENNGSVTYYQPDREYAYTGWDWMTSTVAAKSGQSYTYDYGNQNWQTFSQNAQSGVTGNYCIKAFTVEQRVAVPAKSKVIYHSNDGKDDTRVESYAANATAKAAENPFKRDGYEFVSWNTKADGTGKNYAVNANITGIAAGEQFHLYAKWKAETTEVKFDPNGGTLQGSETKLVTYGSTFGTLPLAIKDAYIFLGWFTQRTGGTPVTASSTCTYHGKITLYAQWGIPGYTLYLNPNGGSIDKSSLAVYFNKRIGTIPTPKRDGYTFTGWFTKTSGGTQYTPNTLYKSRTGMTVYARWSANTYAVTYSYNGGKQDKNNPNPTKYSVETRTTLMPAIRSGYRFTGWYLDKNLTKKLTLLSIAEIKAKGGKVGKLTLYAGWDANSYRITFDANGGSGISANQSITVKTGQKVGTLPQVRRTGYTFGGWFTKPTAGTKITATTAWKAENGTRLYAHWTKSRYTIKYMLSGGKNAGGSAKYYYYGEAVTLKKATRTGYRFVGWYRDAQLRQAISTTAGAAENLTVYAKWVPIRYSVVIYGANGNVVQQKSLEYTESVKVADPGAGSSNKKFLGFATSASLAQRGKVKYRVGQSYKNLANVEGRTVSLYAVYR</sequence>
<evidence type="ECO:0008006" key="7">
    <source>
        <dbReference type="Google" id="ProtNLM"/>
    </source>
</evidence>
<feature type="domain" description="Lectin-like" evidence="4">
    <location>
        <begin position="377"/>
        <end position="534"/>
    </location>
</feature>
<evidence type="ECO:0000313" key="5">
    <source>
        <dbReference type="EMBL" id="PHU36206.1"/>
    </source>
</evidence>
<dbReference type="PROSITE" id="PS00639">
    <property type="entry name" value="THIOL_PROTEASE_HIS"/>
    <property type="match status" value="1"/>
</dbReference>
<protein>
    <recommendedName>
        <fullName evidence="7">Peptidase C1A papain C-terminal domain-containing protein</fullName>
    </recommendedName>
</protein>
<dbReference type="Pfam" id="PF18560">
    <property type="entry name" value="Lectin_like"/>
    <property type="match status" value="1"/>
</dbReference>
<dbReference type="RefSeq" id="WP_099386996.1">
    <property type="nucleotide sequence ID" value="NZ_JANSWH010000020.1"/>
</dbReference>
<dbReference type="GO" id="GO:0006508">
    <property type="term" value="P:proteolysis"/>
    <property type="evidence" value="ECO:0007669"/>
    <property type="project" value="InterPro"/>
</dbReference>
<evidence type="ECO:0000256" key="1">
    <source>
        <dbReference type="ARBA" id="ARBA00004196"/>
    </source>
</evidence>
<dbReference type="InterPro" id="IPR038765">
    <property type="entry name" value="Papain-like_cys_pep_sf"/>
</dbReference>
<comment type="caution">
    <text evidence="5">The sequence shown here is derived from an EMBL/GenBank/DDBJ whole genome shotgun (WGS) entry which is preliminary data.</text>
</comment>
<dbReference type="Gene3D" id="2.60.40.4270">
    <property type="entry name" value="Listeria-Bacteroides repeat domain"/>
    <property type="match status" value="6"/>
</dbReference>
<dbReference type="AlphaFoldDB" id="A0A2G3DYU9"/>
<dbReference type="InterPro" id="IPR040528">
    <property type="entry name" value="Lectin-like"/>
</dbReference>
<dbReference type="SUPFAM" id="SSF54001">
    <property type="entry name" value="Cysteine proteinases"/>
    <property type="match status" value="1"/>
</dbReference>
<dbReference type="InterPro" id="IPR000668">
    <property type="entry name" value="Peptidase_C1A_C"/>
</dbReference>
<organism evidence="5 6">
    <name type="scientific">Agathobacter ruminis</name>
    <dbReference type="NCBI Taxonomy" id="1712665"/>
    <lineage>
        <taxon>Bacteria</taxon>
        <taxon>Bacillati</taxon>
        <taxon>Bacillota</taxon>
        <taxon>Clostridia</taxon>
        <taxon>Lachnospirales</taxon>
        <taxon>Lachnospiraceae</taxon>
        <taxon>Agathobacter</taxon>
    </lineage>
</organism>
<accession>A0A2G3DYU9</accession>
<dbReference type="Pfam" id="PF00112">
    <property type="entry name" value="Peptidase_C1"/>
    <property type="match status" value="1"/>
</dbReference>
<name>A0A2G3DYU9_9FIRM</name>
<dbReference type="InterPro" id="IPR042229">
    <property type="entry name" value="Listeria/Bacterioides_rpt_sf"/>
</dbReference>
<gene>
    <name evidence="5" type="ORF">CSX02_13045</name>
</gene>
<evidence type="ECO:0000256" key="2">
    <source>
        <dbReference type="SAM" id="SignalP"/>
    </source>
</evidence>